<evidence type="ECO:0000256" key="2">
    <source>
        <dbReference type="SAM" id="SignalP"/>
    </source>
</evidence>
<dbReference type="GO" id="GO:0004222">
    <property type="term" value="F:metalloendopeptidase activity"/>
    <property type="evidence" value="ECO:0007669"/>
    <property type="project" value="TreeGrafter"/>
</dbReference>
<dbReference type="STRING" id="585529.HMPREF0291_11355"/>
<evidence type="ECO:0000256" key="1">
    <source>
        <dbReference type="ARBA" id="ARBA00022729"/>
    </source>
</evidence>
<keyword evidence="1 2" id="KW-0732">Signal</keyword>
<dbReference type="HOGENOM" id="CLU_077601_4_0_11"/>
<dbReference type="CDD" id="cd12797">
    <property type="entry name" value="M23_peptidase"/>
    <property type="match status" value="1"/>
</dbReference>
<reference evidence="4" key="1">
    <citation type="submission" date="2010-06" db="EMBL/GenBank/DDBJ databases">
        <authorList>
            <person name="Muzny D."/>
            <person name="Qin X."/>
            <person name="Buhay C."/>
            <person name="Dugan-Rocha S."/>
            <person name="Ding Y."/>
            <person name="Chen G."/>
            <person name="Hawes A."/>
            <person name="Holder M."/>
            <person name="Jhangiani S."/>
            <person name="Johnson A."/>
            <person name="Khan Z."/>
            <person name="Li Z."/>
            <person name="Liu W."/>
            <person name="Liu X."/>
            <person name="Perez L."/>
            <person name="Shen H."/>
            <person name="Wang Q."/>
            <person name="Watt J."/>
            <person name="Xi L."/>
            <person name="Xin Y."/>
            <person name="Zhou J."/>
            <person name="Deng J."/>
            <person name="Jiang H."/>
            <person name="Liu Y."/>
            <person name="Qu J."/>
            <person name="Song X.-Z."/>
            <person name="Zhang L."/>
            <person name="Villasana D."/>
            <person name="Johnson A."/>
            <person name="Liu J."/>
            <person name="Liyanage D."/>
            <person name="Lorensuhewa L."/>
            <person name="Robinson T."/>
            <person name="Song A."/>
            <person name="Song B.-B."/>
            <person name="Dinh H."/>
            <person name="Thornton R."/>
            <person name="Coyle M."/>
            <person name="Francisco L."/>
            <person name="Jackson L."/>
            <person name="Javaid M."/>
            <person name="Korchina V."/>
            <person name="Kovar C."/>
            <person name="Mata R."/>
            <person name="Mathew T."/>
            <person name="Ngo R."/>
            <person name="Nguyen L."/>
            <person name="Nguyen N."/>
            <person name="Okwuonu G."/>
            <person name="Ongeri F."/>
            <person name="Pham C."/>
            <person name="Simmons D."/>
            <person name="Wilczek-Boney K."/>
            <person name="Hale W."/>
            <person name="Jakkamsetti A."/>
            <person name="Pham P."/>
            <person name="Ruth R."/>
            <person name="San Lucas F."/>
            <person name="Warren J."/>
            <person name="Zhang J."/>
            <person name="Zhao Z."/>
            <person name="Zhou C."/>
            <person name="Zhu D."/>
            <person name="Lee S."/>
            <person name="Bess C."/>
            <person name="Blankenburg K."/>
            <person name="Forbes L."/>
            <person name="Fu Q."/>
            <person name="Gubbala S."/>
            <person name="Hirani K."/>
            <person name="Jayaseelan J.C."/>
            <person name="Lara F."/>
            <person name="Munidasa M."/>
            <person name="Palculict T."/>
            <person name="Patil S."/>
            <person name="Pu L.-L."/>
            <person name="Saada N."/>
            <person name="Tang L."/>
            <person name="Weissenberger G."/>
            <person name="Zhu Y."/>
            <person name="Hemphill L."/>
            <person name="Shang Y."/>
            <person name="Youmans B."/>
            <person name="Ayvaz T."/>
            <person name="Ross M."/>
            <person name="Santibanez J."/>
            <person name="Aqrawi P."/>
            <person name="Gross S."/>
            <person name="Joshi V."/>
            <person name="Fowler G."/>
            <person name="Nazareth L."/>
            <person name="Reid J."/>
            <person name="Worley K."/>
            <person name="Petrosino J."/>
            <person name="Highlander S."/>
            <person name="Gibbs R."/>
        </authorList>
    </citation>
    <scope>NUCLEOTIDE SEQUENCE [LARGE SCALE GENOMIC DNA]</scope>
    <source>
        <strain evidence="4">ATCC 33030</strain>
    </source>
</reference>
<dbReference type="EMBL" id="ACLJ02000003">
    <property type="protein sequence ID" value="EFK53698.1"/>
    <property type="molecule type" value="Genomic_DNA"/>
</dbReference>
<comment type="caution">
    <text evidence="4">The sequence shown here is derived from an EMBL/GenBank/DDBJ whole genome shotgun (WGS) entry which is preliminary data.</text>
</comment>
<feature type="signal peptide" evidence="2">
    <location>
        <begin position="1"/>
        <end position="31"/>
    </location>
</feature>
<dbReference type="SUPFAM" id="SSF51261">
    <property type="entry name" value="Duplicated hybrid motif"/>
    <property type="match status" value="1"/>
</dbReference>
<gene>
    <name evidence="4" type="ORF">HMPREF0291_11355</name>
</gene>
<dbReference type="RefSeq" id="WP_005289684.1">
    <property type="nucleotide sequence ID" value="NZ_CM000961.1"/>
</dbReference>
<proteinExistence type="predicted"/>
<organism evidence="4 5">
    <name type="scientific">Corynebacterium genitalium ATCC 33030</name>
    <dbReference type="NCBI Taxonomy" id="585529"/>
    <lineage>
        <taxon>Bacteria</taxon>
        <taxon>Bacillati</taxon>
        <taxon>Actinomycetota</taxon>
        <taxon>Actinomycetes</taxon>
        <taxon>Mycobacteriales</taxon>
        <taxon>Corynebacteriaceae</taxon>
        <taxon>Corynebacterium</taxon>
    </lineage>
</organism>
<dbReference type="Gene3D" id="2.70.70.10">
    <property type="entry name" value="Glucose Permease (Domain IIA)"/>
    <property type="match status" value="1"/>
</dbReference>
<accession>D7WF17</accession>
<dbReference type="Pfam" id="PF01551">
    <property type="entry name" value="Peptidase_M23"/>
    <property type="match status" value="1"/>
</dbReference>
<dbReference type="OrthoDB" id="5245088at2"/>
<dbReference type="InterPro" id="IPR050570">
    <property type="entry name" value="Cell_wall_metabolism_enzyme"/>
</dbReference>
<dbReference type="AlphaFoldDB" id="D7WF17"/>
<feature type="chain" id="PRO_5003108546" evidence="2">
    <location>
        <begin position="32"/>
        <end position="181"/>
    </location>
</feature>
<keyword evidence="5" id="KW-1185">Reference proteome</keyword>
<dbReference type="eggNOG" id="COG0739">
    <property type="taxonomic scope" value="Bacteria"/>
</dbReference>
<dbReference type="PANTHER" id="PTHR21666">
    <property type="entry name" value="PEPTIDASE-RELATED"/>
    <property type="match status" value="1"/>
</dbReference>
<protein>
    <submittedName>
        <fullName evidence="4">Peptidase, M23 family</fullName>
    </submittedName>
</protein>
<dbReference type="PANTHER" id="PTHR21666:SF289">
    <property type="entry name" value="L-ALA--D-GLU ENDOPEPTIDASE"/>
    <property type="match status" value="1"/>
</dbReference>
<dbReference type="Proteomes" id="UP000004208">
    <property type="component" value="Unassembled WGS sequence"/>
</dbReference>
<sequence length="181" mass="18742">MNTRTASPPLAALVMLMTLVTGIAAATPAAAYVDPTTGTPHATGVTRSADIPEKNWLPGHRGVDLAARTGQDILAAGEGVVAFTGLVVGVPTVSIDHPDGIRTTYQPVHATVKVGDHVHEGQPIGRMAHPMADHAGLHWGARTGKDSYINPLSLLDAPPIRLKPVTGQRVTPAGAPGRTRS</sequence>
<feature type="domain" description="M23ase beta-sheet core" evidence="3">
    <location>
        <begin position="59"/>
        <end position="151"/>
    </location>
</feature>
<evidence type="ECO:0000313" key="5">
    <source>
        <dbReference type="Proteomes" id="UP000004208"/>
    </source>
</evidence>
<dbReference type="InterPro" id="IPR016047">
    <property type="entry name" value="M23ase_b-sheet_dom"/>
</dbReference>
<dbReference type="InterPro" id="IPR011055">
    <property type="entry name" value="Dup_hybrid_motif"/>
</dbReference>
<name>D7WF17_9CORY</name>
<evidence type="ECO:0000259" key="3">
    <source>
        <dbReference type="Pfam" id="PF01551"/>
    </source>
</evidence>
<evidence type="ECO:0000313" key="4">
    <source>
        <dbReference type="EMBL" id="EFK53698.1"/>
    </source>
</evidence>